<dbReference type="PROSITE" id="PS00518">
    <property type="entry name" value="ZF_RING_1"/>
    <property type="match status" value="1"/>
</dbReference>
<accession>W4FK87</accession>
<keyword evidence="1" id="KW-0479">Metal-binding</keyword>
<dbReference type="Gene3D" id="3.30.40.10">
    <property type="entry name" value="Zinc/RING finger domain, C3HC4 (zinc finger)"/>
    <property type="match status" value="1"/>
</dbReference>
<gene>
    <name evidence="6" type="ORF">H257_16021</name>
</gene>
<keyword evidence="2 4" id="KW-0863">Zinc-finger</keyword>
<evidence type="ECO:0000256" key="1">
    <source>
        <dbReference type="ARBA" id="ARBA00022723"/>
    </source>
</evidence>
<protein>
    <recommendedName>
        <fullName evidence="5">RING-type domain-containing protein</fullName>
    </recommendedName>
</protein>
<dbReference type="Pfam" id="PF13920">
    <property type="entry name" value="zf-C3HC4_3"/>
    <property type="match status" value="1"/>
</dbReference>
<evidence type="ECO:0000256" key="2">
    <source>
        <dbReference type="ARBA" id="ARBA00022771"/>
    </source>
</evidence>
<evidence type="ECO:0000259" key="5">
    <source>
        <dbReference type="PROSITE" id="PS50089"/>
    </source>
</evidence>
<organism evidence="6">
    <name type="scientific">Aphanomyces astaci</name>
    <name type="common">Crayfish plague agent</name>
    <dbReference type="NCBI Taxonomy" id="112090"/>
    <lineage>
        <taxon>Eukaryota</taxon>
        <taxon>Sar</taxon>
        <taxon>Stramenopiles</taxon>
        <taxon>Oomycota</taxon>
        <taxon>Saprolegniomycetes</taxon>
        <taxon>Saprolegniales</taxon>
        <taxon>Verrucalvaceae</taxon>
        <taxon>Aphanomyces</taxon>
    </lineage>
</organism>
<name>W4FK87_APHAT</name>
<dbReference type="VEuPathDB" id="FungiDB:H257_16021"/>
<dbReference type="InterPro" id="IPR001841">
    <property type="entry name" value="Znf_RING"/>
</dbReference>
<sequence length="133" mass="14786">MLKGGGEVCVICMDVPVDGVSTMCSHTYCRSCLGSWLLRSPSCPTCRHPLTRAPLFQLPEPSRAFNPTLLLYTLAVIVNICLFATDDAPRSLAIAVGDGIFVSVLFQRTWHFALSCHRQLMVSLEEMQDRRQV</sequence>
<keyword evidence="3" id="KW-0862">Zinc</keyword>
<evidence type="ECO:0000313" key="6">
    <source>
        <dbReference type="EMBL" id="ETV67900.1"/>
    </source>
</evidence>
<dbReference type="OrthoDB" id="9984778at2759"/>
<dbReference type="InterPro" id="IPR013083">
    <property type="entry name" value="Znf_RING/FYVE/PHD"/>
</dbReference>
<proteinExistence type="predicted"/>
<feature type="domain" description="RING-type" evidence="5">
    <location>
        <begin position="9"/>
        <end position="47"/>
    </location>
</feature>
<dbReference type="AlphaFoldDB" id="W4FK87"/>
<evidence type="ECO:0000256" key="3">
    <source>
        <dbReference type="ARBA" id="ARBA00022833"/>
    </source>
</evidence>
<dbReference type="InterPro" id="IPR017907">
    <property type="entry name" value="Znf_RING_CS"/>
</dbReference>
<reference evidence="6" key="1">
    <citation type="submission" date="2013-12" db="EMBL/GenBank/DDBJ databases">
        <title>The Genome Sequence of Aphanomyces astaci APO3.</title>
        <authorList>
            <consortium name="The Broad Institute Genomics Platform"/>
            <person name="Russ C."/>
            <person name="Tyler B."/>
            <person name="van West P."/>
            <person name="Dieguez-Uribeondo J."/>
            <person name="Young S.K."/>
            <person name="Zeng Q."/>
            <person name="Gargeya S."/>
            <person name="Fitzgerald M."/>
            <person name="Abouelleil A."/>
            <person name="Alvarado L."/>
            <person name="Chapman S.B."/>
            <person name="Gainer-Dewar J."/>
            <person name="Goldberg J."/>
            <person name="Griggs A."/>
            <person name="Gujja S."/>
            <person name="Hansen M."/>
            <person name="Howarth C."/>
            <person name="Imamovic A."/>
            <person name="Ireland A."/>
            <person name="Larimer J."/>
            <person name="McCowan C."/>
            <person name="Murphy C."/>
            <person name="Pearson M."/>
            <person name="Poon T.W."/>
            <person name="Priest M."/>
            <person name="Roberts A."/>
            <person name="Saif S."/>
            <person name="Shea T."/>
            <person name="Sykes S."/>
            <person name="Wortman J."/>
            <person name="Nusbaum C."/>
            <person name="Birren B."/>
        </authorList>
    </citation>
    <scope>NUCLEOTIDE SEQUENCE [LARGE SCALE GENOMIC DNA]</scope>
    <source>
        <strain evidence="6">APO3</strain>
    </source>
</reference>
<dbReference type="PANTHER" id="PTHR23327">
    <property type="entry name" value="RING FINGER PROTEIN 127"/>
    <property type="match status" value="1"/>
</dbReference>
<evidence type="ECO:0000256" key="4">
    <source>
        <dbReference type="PROSITE-ProRule" id="PRU00175"/>
    </source>
</evidence>
<dbReference type="PANTHER" id="PTHR23327:SF51">
    <property type="entry name" value="TRANSCRIPTIONAL REGULATOR OF YEAST FORM ADHERENCE 3"/>
    <property type="match status" value="1"/>
</dbReference>
<dbReference type="RefSeq" id="XP_009842645.1">
    <property type="nucleotide sequence ID" value="XM_009844343.1"/>
</dbReference>
<dbReference type="STRING" id="112090.W4FK87"/>
<dbReference type="SUPFAM" id="SSF57850">
    <property type="entry name" value="RING/U-box"/>
    <property type="match status" value="1"/>
</dbReference>
<dbReference type="SMART" id="SM00184">
    <property type="entry name" value="RING"/>
    <property type="match status" value="1"/>
</dbReference>
<dbReference type="PROSITE" id="PS50089">
    <property type="entry name" value="ZF_RING_2"/>
    <property type="match status" value="1"/>
</dbReference>
<dbReference type="GeneID" id="20818017"/>
<dbReference type="GO" id="GO:0008270">
    <property type="term" value="F:zinc ion binding"/>
    <property type="evidence" value="ECO:0007669"/>
    <property type="project" value="UniProtKB-KW"/>
</dbReference>
<dbReference type="EMBL" id="KI913191">
    <property type="protein sequence ID" value="ETV67900.1"/>
    <property type="molecule type" value="Genomic_DNA"/>
</dbReference>